<comment type="catalytic activity">
    <reaction evidence="1 9">
        <text>Endonucleolytic cleavage to 5'-phosphomonoester.</text>
        <dbReference type="EC" id="3.1.26.3"/>
    </reaction>
</comment>
<keyword evidence="9" id="KW-0699">rRNA-binding</keyword>
<dbReference type="Pfam" id="PF00035">
    <property type="entry name" value="dsrm"/>
    <property type="match status" value="1"/>
</dbReference>
<evidence type="ECO:0000313" key="12">
    <source>
        <dbReference type="EMBL" id="MBC2607572.1"/>
    </source>
</evidence>
<keyword evidence="6 9" id="KW-0255">Endonuclease</keyword>
<evidence type="ECO:0000256" key="8">
    <source>
        <dbReference type="ARBA" id="ARBA00022884"/>
    </source>
</evidence>
<evidence type="ECO:0000256" key="3">
    <source>
        <dbReference type="ARBA" id="ARBA00022552"/>
    </source>
</evidence>
<name>A0A7X1B8D9_9BACT</name>
<dbReference type="PANTHER" id="PTHR11207">
    <property type="entry name" value="RIBONUCLEASE III"/>
    <property type="match status" value="1"/>
</dbReference>
<evidence type="ECO:0000256" key="7">
    <source>
        <dbReference type="ARBA" id="ARBA00022801"/>
    </source>
</evidence>
<dbReference type="EC" id="3.1.26.3" evidence="9"/>
<evidence type="ECO:0000256" key="1">
    <source>
        <dbReference type="ARBA" id="ARBA00000109"/>
    </source>
</evidence>
<feature type="binding site" evidence="9">
    <location>
        <position position="150"/>
    </location>
    <ligand>
        <name>Mg(2+)</name>
        <dbReference type="ChEBI" id="CHEBI:18420"/>
    </ligand>
</feature>
<dbReference type="GO" id="GO:0004525">
    <property type="term" value="F:ribonuclease III activity"/>
    <property type="evidence" value="ECO:0007669"/>
    <property type="project" value="UniProtKB-UniRule"/>
</dbReference>
<dbReference type="InterPro" id="IPR014720">
    <property type="entry name" value="dsRBD_dom"/>
</dbReference>
<keyword evidence="4 9" id="KW-0507">mRNA processing</keyword>
<dbReference type="GO" id="GO:0006397">
    <property type="term" value="P:mRNA processing"/>
    <property type="evidence" value="ECO:0007669"/>
    <property type="project" value="UniProtKB-UniRule"/>
</dbReference>
<keyword evidence="8 9" id="KW-0694">RNA-binding</keyword>
<dbReference type="PANTHER" id="PTHR11207:SF0">
    <property type="entry name" value="RIBONUCLEASE 3"/>
    <property type="match status" value="1"/>
</dbReference>
<dbReference type="RefSeq" id="WP_185661448.1">
    <property type="nucleotide sequence ID" value="NZ_CAWPOO010000013.1"/>
</dbReference>
<dbReference type="GO" id="GO:0019843">
    <property type="term" value="F:rRNA binding"/>
    <property type="evidence" value="ECO:0007669"/>
    <property type="project" value="UniProtKB-KW"/>
</dbReference>
<keyword evidence="9" id="KW-0819">tRNA processing</keyword>
<dbReference type="GO" id="GO:0010468">
    <property type="term" value="P:regulation of gene expression"/>
    <property type="evidence" value="ECO:0007669"/>
    <property type="project" value="TreeGrafter"/>
</dbReference>
<dbReference type="EMBL" id="JACHVC010000013">
    <property type="protein sequence ID" value="MBC2607572.1"/>
    <property type="molecule type" value="Genomic_DNA"/>
</dbReference>
<dbReference type="SUPFAM" id="SSF69065">
    <property type="entry name" value="RNase III domain-like"/>
    <property type="match status" value="1"/>
</dbReference>
<dbReference type="Pfam" id="PF14622">
    <property type="entry name" value="Ribonucleas_3_3"/>
    <property type="match status" value="1"/>
</dbReference>
<comment type="caution">
    <text evidence="12">The sequence shown here is derived from an EMBL/GenBank/DDBJ whole genome shotgun (WGS) entry which is preliminary data.</text>
</comment>
<keyword evidence="7 9" id="KW-0378">Hydrolase</keyword>
<evidence type="ECO:0000313" key="13">
    <source>
        <dbReference type="Proteomes" id="UP000526501"/>
    </source>
</evidence>
<dbReference type="PROSITE" id="PS50137">
    <property type="entry name" value="DS_RBD"/>
    <property type="match status" value="1"/>
</dbReference>
<gene>
    <name evidence="9 12" type="primary">rnc</name>
    <name evidence="12" type="ORF">H5P27_16080</name>
</gene>
<feature type="domain" description="RNase III" evidence="11">
    <location>
        <begin position="36"/>
        <end position="164"/>
    </location>
</feature>
<accession>A0A7X1B8D9</accession>
<evidence type="ECO:0000256" key="6">
    <source>
        <dbReference type="ARBA" id="ARBA00022759"/>
    </source>
</evidence>
<dbReference type="CDD" id="cd00593">
    <property type="entry name" value="RIBOc"/>
    <property type="match status" value="1"/>
</dbReference>
<comment type="subcellular location">
    <subcellularLocation>
        <location evidence="9">Cytoplasm</location>
    </subcellularLocation>
</comment>
<keyword evidence="9" id="KW-0460">Magnesium</keyword>
<dbReference type="SMART" id="SM00535">
    <property type="entry name" value="RIBOc"/>
    <property type="match status" value="1"/>
</dbReference>
<evidence type="ECO:0000256" key="5">
    <source>
        <dbReference type="ARBA" id="ARBA00022722"/>
    </source>
</evidence>
<reference evidence="12 13" key="1">
    <citation type="submission" date="2020-07" db="EMBL/GenBank/DDBJ databases">
        <authorList>
            <person name="Feng X."/>
        </authorList>
    </citation>
    <scope>NUCLEOTIDE SEQUENCE [LARGE SCALE GENOMIC DNA]</scope>
    <source>
        <strain evidence="12 13">JCM23202</strain>
    </source>
</reference>
<keyword evidence="9" id="KW-0963">Cytoplasm</keyword>
<evidence type="ECO:0000259" key="10">
    <source>
        <dbReference type="PROSITE" id="PS50137"/>
    </source>
</evidence>
<feature type="domain" description="DRBM" evidence="10">
    <location>
        <begin position="191"/>
        <end position="261"/>
    </location>
</feature>
<feature type="binding site" evidence="9">
    <location>
        <position position="77"/>
    </location>
    <ligand>
        <name>Mg(2+)</name>
        <dbReference type="ChEBI" id="CHEBI:18420"/>
    </ligand>
</feature>
<dbReference type="NCBIfam" id="TIGR02191">
    <property type="entry name" value="RNaseIII"/>
    <property type="match status" value="1"/>
</dbReference>
<dbReference type="InterPro" id="IPR036389">
    <property type="entry name" value="RNase_III_sf"/>
</dbReference>
<dbReference type="GO" id="GO:0006364">
    <property type="term" value="P:rRNA processing"/>
    <property type="evidence" value="ECO:0007669"/>
    <property type="project" value="UniProtKB-UniRule"/>
</dbReference>
<evidence type="ECO:0000256" key="9">
    <source>
        <dbReference type="HAMAP-Rule" id="MF_00104"/>
    </source>
</evidence>
<keyword evidence="9" id="KW-0479">Metal-binding</keyword>
<organism evidence="12 13">
    <name type="scientific">Pelagicoccus albus</name>
    <dbReference type="NCBI Taxonomy" id="415222"/>
    <lineage>
        <taxon>Bacteria</taxon>
        <taxon>Pseudomonadati</taxon>
        <taxon>Verrucomicrobiota</taxon>
        <taxon>Opitutia</taxon>
        <taxon>Puniceicoccales</taxon>
        <taxon>Pelagicoccaceae</taxon>
        <taxon>Pelagicoccus</taxon>
    </lineage>
</organism>
<dbReference type="PROSITE" id="PS50142">
    <property type="entry name" value="RNASE_3_2"/>
    <property type="match status" value="1"/>
</dbReference>
<comment type="cofactor">
    <cofactor evidence="9">
        <name>Mg(2+)</name>
        <dbReference type="ChEBI" id="CHEBI:18420"/>
    </cofactor>
</comment>
<dbReference type="Gene3D" id="3.30.160.20">
    <property type="match status" value="1"/>
</dbReference>
<dbReference type="InterPro" id="IPR011907">
    <property type="entry name" value="RNase_III"/>
</dbReference>
<dbReference type="Proteomes" id="UP000526501">
    <property type="component" value="Unassembled WGS sequence"/>
</dbReference>
<dbReference type="Gene3D" id="1.10.1520.10">
    <property type="entry name" value="Ribonuclease III domain"/>
    <property type="match status" value="1"/>
</dbReference>
<feature type="active site" evidence="9">
    <location>
        <position position="81"/>
    </location>
</feature>
<dbReference type="GO" id="GO:0003725">
    <property type="term" value="F:double-stranded RNA binding"/>
    <property type="evidence" value="ECO:0007669"/>
    <property type="project" value="TreeGrafter"/>
</dbReference>
<dbReference type="HAMAP" id="MF_00104">
    <property type="entry name" value="RNase_III"/>
    <property type="match status" value="1"/>
</dbReference>
<evidence type="ECO:0000259" key="11">
    <source>
        <dbReference type="PROSITE" id="PS50142"/>
    </source>
</evidence>
<dbReference type="SMART" id="SM00358">
    <property type="entry name" value="DSRM"/>
    <property type="match status" value="1"/>
</dbReference>
<dbReference type="GO" id="GO:0005737">
    <property type="term" value="C:cytoplasm"/>
    <property type="evidence" value="ECO:0007669"/>
    <property type="project" value="UniProtKB-SubCell"/>
</dbReference>
<evidence type="ECO:0000256" key="2">
    <source>
        <dbReference type="ARBA" id="ARBA00010183"/>
    </source>
</evidence>
<dbReference type="SUPFAM" id="SSF54768">
    <property type="entry name" value="dsRNA-binding domain-like"/>
    <property type="match status" value="1"/>
</dbReference>
<keyword evidence="13" id="KW-1185">Reference proteome</keyword>
<dbReference type="FunFam" id="1.10.1520.10:FF:000001">
    <property type="entry name" value="Ribonuclease 3"/>
    <property type="match status" value="1"/>
</dbReference>
<comment type="similarity">
    <text evidence="2">Belongs to the ribonuclease III family.</text>
</comment>
<comment type="subunit">
    <text evidence="9">Homodimer.</text>
</comment>
<keyword evidence="3 9" id="KW-0698">rRNA processing</keyword>
<feature type="active site" evidence="9">
    <location>
        <position position="153"/>
    </location>
</feature>
<proteinExistence type="inferred from homology"/>
<feature type="binding site" evidence="9">
    <location>
        <position position="153"/>
    </location>
    <ligand>
        <name>Mg(2+)</name>
        <dbReference type="ChEBI" id="CHEBI:18420"/>
    </ligand>
</feature>
<evidence type="ECO:0000256" key="4">
    <source>
        <dbReference type="ARBA" id="ARBA00022664"/>
    </source>
</evidence>
<dbReference type="InterPro" id="IPR000999">
    <property type="entry name" value="RNase_III_dom"/>
</dbReference>
<keyword evidence="5 9" id="KW-0540">Nuclease</keyword>
<dbReference type="PROSITE" id="PS00517">
    <property type="entry name" value="RNASE_3_1"/>
    <property type="match status" value="1"/>
</dbReference>
<dbReference type="CDD" id="cd10845">
    <property type="entry name" value="DSRM_RNAse_III_family"/>
    <property type="match status" value="1"/>
</dbReference>
<sequence length="265" mass="29048">MVASKIKRLIKSVSKESGKKAADESVNAAELPADKVKKLEKKLGYSFKNKGLLHQSLTHPSFLLNTKDQLKNNQRLEFLGDSVIQLVLTEKLFAKFPKYREGKLTAIRSGYARGDFMAGIARELELGTYLILKQKDRLAGVADGDSALGDAFEALIGAVYLDSGFETSRKIILDLYNNLDTAPKAKGGISNPKGKLQELIQPVHGNNALRYETVGQKGEAHEREFEIAVFCNDEKLGSGIGRTKKEAAEKAARIAISKLESEKPA</sequence>
<protein>
    <recommendedName>
        <fullName evidence="9">Ribonuclease 3</fullName>
        <ecNumber evidence="9">3.1.26.3</ecNumber>
    </recommendedName>
    <alternativeName>
        <fullName evidence="9">Ribonuclease III</fullName>
        <shortName evidence="9">RNase III</shortName>
    </alternativeName>
</protein>
<dbReference type="GO" id="GO:0046872">
    <property type="term" value="F:metal ion binding"/>
    <property type="evidence" value="ECO:0007669"/>
    <property type="project" value="UniProtKB-KW"/>
</dbReference>
<dbReference type="AlphaFoldDB" id="A0A7X1B8D9"/>
<comment type="function">
    <text evidence="9">Digests double-stranded RNA. Involved in the processing of primary rRNA transcript to yield the immediate precursors to the large and small rRNAs (23S and 16S). Processes some mRNAs, and tRNAs when they are encoded in the rRNA operon. Processes pre-crRNA and tracrRNA of type II CRISPR loci if present in the organism.</text>
</comment>
<dbReference type="GO" id="GO:0008033">
    <property type="term" value="P:tRNA processing"/>
    <property type="evidence" value="ECO:0007669"/>
    <property type="project" value="UniProtKB-KW"/>
</dbReference>